<keyword evidence="3" id="KW-1185">Reference proteome</keyword>
<sequence>MAPIRRYLRITKYSVLECRIYLDNPALAESWLLNSRNPILPRVIESVRPLVLPKLREENERSKGKGKKKRGVKDVVVEAEDFEVSIFLTETSTRHSLLTKQKHFRESKKKLQSNSNKLTGDTNDAPIEVEDGPVILREESDEEGLNLDDLPEAEDDIEDSLFVEEESGPRRSKRPRASTQASSSPMSSSSAFEALVEPLPKRRRDKDAVPAEEEGDDKKKMAMNTSYDGFSIYGRVLCLVVKRKDKKGKGPAGLTGGQAMMEDWITSTQMPAMPEDD</sequence>
<dbReference type="AlphaFoldDB" id="A0A2J6R623"/>
<reference evidence="2 3" key="1">
    <citation type="submission" date="2016-04" db="EMBL/GenBank/DDBJ databases">
        <title>A degradative enzymes factory behind the ericoid mycorrhizal symbiosis.</title>
        <authorList>
            <consortium name="DOE Joint Genome Institute"/>
            <person name="Martino E."/>
            <person name="Morin E."/>
            <person name="Grelet G."/>
            <person name="Kuo A."/>
            <person name="Kohler A."/>
            <person name="Daghino S."/>
            <person name="Barry K."/>
            <person name="Choi C."/>
            <person name="Cichocki N."/>
            <person name="Clum A."/>
            <person name="Copeland A."/>
            <person name="Hainaut M."/>
            <person name="Haridas S."/>
            <person name="Labutti K."/>
            <person name="Lindquist E."/>
            <person name="Lipzen A."/>
            <person name="Khouja H.-R."/>
            <person name="Murat C."/>
            <person name="Ohm R."/>
            <person name="Olson A."/>
            <person name="Spatafora J."/>
            <person name="Veneault-Fourrey C."/>
            <person name="Henrissat B."/>
            <person name="Grigoriev I."/>
            <person name="Martin F."/>
            <person name="Perotto S."/>
        </authorList>
    </citation>
    <scope>NUCLEOTIDE SEQUENCE [LARGE SCALE GENOMIC DNA]</scope>
    <source>
        <strain evidence="2 3">F</strain>
    </source>
</reference>
<evidence type="ECO:0000256" key="1">
    <source>
        <dbReference type="SAM" id="MobiDB-lite"/>
    </source>
</evidence>
<accession>A0A2J6R623</accession>
<organism evidence="2 3">
    <name type="scientific">Hyaloscypha variabilis (strain UAMH 11265 / GT02V1 / F)</name>
    <name type="common">Meliniomyces variabilis</name>
    <dbReference type="NCBI Taxonomy" id="1149755"/>
    <lineage>
        <taxon>Eukaryota</taxon>
        <taxon>Fungi</taxon>
        <taxon>Dikarya</taxon>
        <taxon>Ascomycota</taxon>
        <taxon>Pezizomycotina</taxon>
        <taxon>Leotiomycetes</taxon>
        <taxon>Helotiales</taxon>
        <taxon>Hyaloscyphaceae</taxon>
        <taxon>Hyaloscypha</taxon>
        <taxon>Hyaloscypha variabilis</taxon>
    </lineage>
</organism>
<evidence type="ECO:0000313" key="2">
    <source>
        <dbReference type="EMBL" id="PMD33945.1"/>
    </source>
</evidence>
<dbReference type="Proteomes" id="UP000235786">
    <property type="component" value="Unassembled WGS sequence"/>
</dbReference>
<protein>
    <submittedName>
        <fullName evidence="2">Uncharacterized protein</fullName>
    </submittedName>
</protein>
<evidence type="ECO:0000313" key="3">
    <source>
        <dbReference type="Proteomes" id="UP000235786"/>
    </source>
</evidence>
<feature type="region of interest" description="Disordered" evidence="1">
    <location>
        <begin position="162"/>
        <end position="220"/>
    </location>
</feature>
<gene>
    <name evidence="2" type="ORF">L207DRAFT_605859</name>
</gene>
<feature type="region of interest" description="Disordered" evidence="1">
    <location>
        <begin position="98"/>
        <end position="129"/>
    </location>
</feature>
<name>A0A2J6R623_HYAVF</name>
<dbReference type="PANTHER" id="PTHR40635">
    <property type="match status" value="1"/>
</dbReference>
<proteinExistence type="predicted"/>
<dbReference type="PANTHER" id="PTHR40635:SF1">
    <property type="match status" value="1"/>
</dbReference>
<feature type="compositionally biased region" description="Low complexity" evidence="1">
    <location>
        <begin position="177"/>
        <end position="194"/>
    </location>
</feature>
<dbReference type="EMBL" id="KZ613955">
    <property type="protein sequence ID" value="PMD33945.1"/>
    <property type="molecule type" value="Genomic_DNA"/>
</dbReference>
<feature type="region of interest" description="Disordered" evidence="1">
    <location>
        <begin position="247"/>
        <end position="277"/>
    </location>
</feature>
<feature type="compositionally biased region" description="Basic residues" evidence="1">
    <location>
        <begin position="100"/>
        <end position="111"/>
    </location>
</feature>
<dbReference type="OrthoDB" id="5374757at2759"/>